<name>A0A2V3J3H3_9FLOR</name>
<dbReference type="InterPro" id="IPR029058">
    <property type="entry name" value="AB_hydrolase_fold"/>
</dbReference>
<reference evidence="1 2" key="1">
    <citation type="journal article" date="2018" name="Mol. Biol. Evol.">
        <title>Analysis of the draft genome of the red seaweed Gracilariopsis chorda provides insights into genome size evolution in Rhodophyta.</title>
        <authorList>
            <person name="Lee J."/>
            <person name="Yang E.C."/>
            <person name="Graf L."/>
            <person name="Yang J.H."/>
            <person name="Qiu H."/>
            <person name="Zel Zion U."/>
            <person name="Chan C.X."/>
            <person name="Stephens T.G."/>
            <person name="Weber A.P.M."/>
            <person name="Boo G.H."/>
            <person name="Boo S.M."/>
            <person name="Kim K.M."/>
            <person name="Shin Y."/>
            <person name="Jung M."/>
            <person name="Lee S.J."/>
            <person name="Yim H.S."/>
            <person name="Lee J.H."/>
            <person name="Bhattacharya D."/>
            <person name="Yoon H.S."/>
        </authorList>
    </citation>
    <scope>NUCLEOTIDE SEQUENCE [LARGE SCALE GENOMIC DNA]</scope>
    <source>
        <strain evidence="1 2">SKKU-2015</strain>
        <tissue evidence="1">Whole body</tissue>
    </source>
</reference>
<dbReference type="OrthoDB" id="190201at2759"/>
<dbReference type="Proteomes" id="UP000247409">
    <property type="component" value="Unassembled WGS sequence"/>
</dbReference>
<proteinExistence type="predicted"/>
<dbReference type="AlphaFoldDB" id="A0A2V3J3H3"/>
<gene>
    <name evidence="1" type="ORF">BWQ96_01439</name>
</gene>
<evidence type="ECO:0000313" key="2">
    <source>
        <dbReference type="Proteomes" id="UP000247409"/>
    </source>
</evidence>
<comment type="caution">
    <text evidence="1">The sequence shown here is derived from an EMBL/GenBank/DDBJ whole genome shotgun (WGS) entry which is preliminary data.</text>
</comment>
<accession>A0A2V3J3H3</accession>
<organism evidence="1 2">
    <name type="scientific">Gracilariopsis chorda</name>
    <dbReference type="NCBI Taxonomy" id="448386"/>
    <lineage>
        <taxon>Eukaryota</taxon>
        <taxon>Rhodophyta</taxon>
        <taxon>Florideophyceae</taxon>
        <taxon>Rhodymeniophycidae</taxon>
        <taxon>Gracilariales</taxon>
        <taxon>Gracilariaceae</taxon>
        <taxon>Gracilariopsis</taxon>
    </lineage>
</organism>
<protein>
    <submittedName>
        <fullName evidence="1">Uncharacterized protein</fullName>
    </submittedName>
</protein>
<dbReference type="SUPFAM" id="SSF53474">
    <property type="entry name" value="alpha/beta-Hydrolases"/>
    <property type="match status" value="1"/>
</dbReference>
<evidence type="ECO:0000313" key="1">
    <source>
        <dbReference type="EMBL" id="PXF48883.1"/>
    </source>
</evidence>
<dbReference type="Gene3D" id="3.40.50.1820">
    <property type="entry name" value="alpha/beta hydrolase"/>
    <property type="match status" value="1"/>
</dbReference>
<dbReference type="EMBL" id="NBIV01000011">
    <property type="protein sequence ID" value="PXF48883.1"/>
    <property type="molecule type" value="Genomic_DNA"/>
</dbReference>
<keyword evidence="2" id="KW-1185">Reference proteome</keyword>
<sequence>MSNPLKRAEALCGEPDPFFAHFLEWQEDFAAYDRRQVHYRLIGSKKKEQKAKKYPVVYLGDAGVALASGETLELLGKTDRRILFSDLLGVGESQAFNSKDQAEWVDLAANEVSAVLLKSGIADTKAKTVPKLHIVAVGFGIEVADVLLKRSSAERTGYQVASVVAEGWSVPGNMKSITFADIQGEKLCATEGAEGGNINILRTVYQSGEWQPREALKHVSEVVPVLALRMEVSPSIAFQNTRLREEVLRGGGRLPHLMQTEECMVEIDNFLEEVESMDKQ</sequence>